<dbReference type="GO" id="GO:0016020">
    <property type="term" value="C:membrane"/>
    <property type="evidence" value="ECO:0007669"/>
    <property type="project" value="GOC"/>
</dbReference>
<dbReference type="UniPathway" id="UPA00196"/>
<dbReference type="SUPFAM" id="SSF102588">
    <property type="entry name" value="LmbE-like"/>
    <property type="match status" value="1"/>
</dbReference>
<dbReference type="PANTHER" id="PTHR12993">
    <property type="entry name" value="N-ACETYLGLUCOSAMINYL-PHOSPHATIDYLINOSITOL DE-N-ACETYLASE-RELATED"/>
    <property type="match status" value="1"/>
</dbReference>
<dbReference type="GO" id="GO:0005783">
    <property type="term" value="C:endoplasmic reticulum"/>
    <property type="evidence" value="ECO:0007669"/>
    <property type="project" value="TreeGrafter"/>
</dbReference>
<gene>
    <name evidence="3" type="ORF">ASPCAL04508</name>
</gene>
<name>A0A0U5FYT8_ASPCI</name>
<dbReference type="EC" id="3.5.1.89" evidence="2"/>
<dbReference type="OrthoDB" id="440160at2759"/>
<protein>
    <recommendedName>
        <fullName evidence="2">N-acetylglucosaminylphosphatidylinositol deacetylase</fullName>
        <ecNumber evidence="2">3.5.1.89</ecNumber>
    </recommendedName>
</protein>
<dbReference type="InterPro" id="IPR003737">
    <property type="entry name" value="GlcNAc_PI_deacetylase-related"/>
</dbReference>
<reference evidence="4" key="1">
    <citation type="journal article" date="2016" name="Genome Announc.">
        <title>Draft genome sequences of fungus Aspergillus calidoustus.</title>
        <authorList>
            <person name="Horn F."/>
            <person name="Linde J."/>
            <person name="Mattern D.J."/>
            <person name="Walther G."/>
            <person name="Guthke R."/>
            <person name="Scherlach K."/>
            <person name="Martin K."/>
            <person name="Brakhage A.A."/>
            <person name="Petzke L."/>
            <person name="Valiante V."/>
        </authorList>
    </citation>
    <scope>NUCLEOTIDE SEQUENCE [LARGE SCALE GENOMIC DNA]</scope>
    <source>
        <strain evidence="4">SF006504</strain>
    </source>
</reference>
<dbReference type="GO" id="GO:0006506">
    <property type="term" value="P:GPI anchor biosynthetic process"/>
    <property type="evidence" value="ECO:0007669"/>
    <property type="project" value="UniProtKB-UniPathway"/>
</dbReference>
<sequence>MNPQTLISVGFAIAAVFLFWTLSSTTTSPFARAFPRISNKRICLLIAHPDDEAMFFAPTLLALTKPELGNHVKILCLSSGDADGLGHIRKNELTKSALRLGIRAPSDVLVLDEDRFRDSITTEWARSDVAALLASTFAPDSKTNTTSTKRNKASSTTGPSATIDILLTFDASGVSNHPNHRSLYHGALHFLHNLTKAHPGYASPVALYTLTTTNLLRKYMGILDAPVTMVSGVFEGLFSTSKGKKAGAGAGKDGFPARLLYVSSVGEWMMAQAAMVKAHQSQMVWFRWGWISIGRYMAVNDLRREG</sequence>
<dbReference type="PANTHER" id="PTHR12993:SF11">
    <property type="entry name" value="N-ACETYLGLUCOSAMINYL-PHOSPHATIDYLINOSITOL DE-N-ACETYLASE"/>
    <property type="match status" value="1"/>
</dbReference>
<comment type="similarity">
    <text evidence="1">Belongs to the PIGL family.</text>
</comment>
<dbReference type="Pfam" id="PF02585">
    <property type="entry name" value="PIG-L"/>
    <property type="match status" value="1"/>
</dbReference>
<dbReference type="OMA" id="YVLESVN"/>
<dbReference type="Gene3D" id="3.40.50.10320">
    <property type="entry name" value="LmbE-like"/>
    <property type="match status" value="1"/>
</dbReference>
<accession>A0A0U5FYT8</accession>
<dbReference type="Proteomes" id="UP000054771">
    <property type="component" value="Unassembled WGS sequence"/>
</dbReference>
<evidence type="ECO:0000313" key="4">
    <source>
        <dbReference type="Proteomes" id="UP000054771"/>
    </source>
</evidence>
<evidence type="ECO:0000256" key="1">
    <source>
        <dbReference type="ARBA" id="ARBA00006066"/>
    </source>
</evidence>
<evidence type="ECO:0000256" key="2">
    <source>
        <dbReference type="ARBA" id="ARBA00012176"/>
    </source>
</evidence>
<dbReference type="GO" id="GO:0000225">
    <property type="term" value="F:N-acetylglucosaminylphosphatidylinositol deacetylase activity"/>
    <property type="evidence" value="ECO:0007669"/>
    <property type="project" value="UniProtKB-EC"/>
</dbReference>
<organism evidence="3 4">
    <name type="scientific">Aspergillus calidoustus</name>
    <dbReference type="NCBI Taxonomy" id="454130"/>
    <lineage>
        <taxon>Eukaryota</taxon>
        <taxon>Fungi</taxon>
        <taxon>Dikarya</taxon>
        <taxon>Ascomycota</taxon>
        <taxon>Pezizomycotina</taxon>
        <taxon>Eurotiomycetes</taxon>
        <taxon>Eurotiomycetidae</taxon>
        <taxon>Eurotiales</taxon>
        <taxon>Aspergillaceae</taxon>
        <taxon>Aspergillus</taxon>
        <taxon>Aspergillus subgen. Nidulantes</taxon>
    </lineage>
</organism>
<dbReference type="EMBL" id="CDMC01000003">
    <property type="protein sequence ID" value="CEL03352.1"/>
    <property type="molecule type" value="Genomic_DNA"/>
</dbReference>
<dbReference type="STRING" id="454130.A0A0U5FYT8"/>
<proteinExistence type="inferred from homology"/>
<evidence type="ECO:0000313" key="3">
    <source>
        <dbReference type="EMBL" id="CEL03352.1"/>
    </source>
</evidence>
<keyword evidence="4" id="KW-1185">Reference proteome</keyword>
<dbReference type="InterPro" id="IPR024078">
    <property type="entry name" value="LmbE-like_dom_sf"/>
</dbReference>
<dbReference type="AlphaFoldDB" id="A0A0U5FYT8"/>